<dbReference type="Pfam" id="PF07833">
    <property type="entry name" value="Cu_amine_oxidN1"/>
    <property type="match status" value="1"/>
</dbReference>
<dbReference type="Gene3D" id="3.30.457.10">
    <property type="entry name" value="Copper amine oxidase-like, N-terminal domain"/>
    <property type="match status" value="1"/>
</dbReference>
<evidence type="ECO:0000313" key="5">
    <source>
        <dbReference type="EMBL" id="MBR0597397.1"/>
    </source>
</evidence>
<evidence type="ECO:0000259" key="4">
    <source>
        <dbReference type="Pfam" id="PF07833"/>
    </source>
</evidence>
<feature type="signal peptide" evidence="3">
    <location>
        <begin position="1"/>
        <end position="23"/>
    </location>
</feature>
<comment type="caution">
    <text evidence="5">The sequence shown here is derived from an EMBL/GenBank/DDBJ whole genome shotgun (WGS) entry which is preliminary data.</text>
</comment>
<keyword evidence="6" id="KW-1185">Reference proteome</keyword>
<dbReference type="InterPro" id="IPR036582">
    <property type="entry name" value="Mao_N_sf"/>
</dbReference>
<feature type="domain" description="Copper amine oxidase-like N-terminal" evidence="4">
    <location>
        <begin position="171"/>
        <end position="276"/>
    </location>
</feature>
<dbReference type="SUPFAM" id="SSF55383">
    <property type="entry name" value="Copper amine oxidase, domain N"/>
    <property type="match status" value="1"/>
</dbReference>
<keyword evidence="1" id="KW-0175">Coiled coil</keyword>
<evidence type="ECO:0000256" key="2">
    <source>
        <dbReference type="SAM" id="MobiDB-lite"/>
    </source>
</evidence>
<dbReference type="AlphaFoldDB" id="A0A8J8B150"/>
<gene>
    <name evidence="5" type="ORF">KCX82_05910</name>
</gene>
<proteinExistence type="predicted"/>
<feature type="coiled-coil region" evidence="1">
    <location>
        <begin position="63"/>
        <end position="130"/>
    </location>
</feature>
<accession>A0A8J8B150</accession>
<sequence>MKKLIVFVIAATLVLSPTFSVFSGGNGNGNSSGGGKDNPLKTEKPEKPEKNQNGQSDLQKTFKQELNQEKKLVSQSKQAIETEKLSLESQYQELLAAGSTAEAEAILLEIQELDKQLADLQGQIKQLINERYMVAKSTYTAEELSQFENAAALIERMYADANVLDLGSIIIKDNIIKLDAPAYIKGGRTIIPVRAITEELGAAVTWDPDTKSATIAKDGIEIVLTMNSKEVLVNGVTQQIDVPAEVTNGKAYVPLKFIVETFGLYANWDQENEVIDIGEENPGETPTTSDGAIDVTDGAIDVTEESQTTSGAID</sequence>
<evidence type="ECO:0000256" key="1">
    <source>
        <dbReference type="SAM" id="Coils"/>
    </source>
</evidence>
<organism evidence="5 6">
    <name type="scientific">Sinanaerobacter chloroacetimidivorans</name>
    <dbReference type="NCBI Taxonomy" id="2818044"/>
    <lineage>
        <taxon>Bacteria</taxon>
        <taxon>Bacillati</taxon>
        <taxon>Bacillota</taxon>
        <taxon>Clostridia</taxon>
        <taxon>Peptostreptococcales</taxon>
        <taxon>Anaerovoracaceae</taxon>
        <taxon>Sinanaerobacter</taxon>
    </lineage>
</organism>
<feature type="compositionally biased region" description="Basic and acidic residues" evidence="2">
    <location>
        <begin position="38"/>
        <end position="50"/>
    </location>
</feature>
<dbReference type="EMBL" id="JAGSND010000003">
    <property type="protein sequence ID" value="MBR0597397.1"/>
    <property type="molecule type" value="Genomic_DNA"/>
</dbReference>
<feature type="chain" id="PRO_5038614714" description="Copper amine oxidase-like N-terminal domain-containing protein" evidence="3">
    <location>
        <begin position="24"/>
        <end position="314"/>
    </location>
</feature>
<feature type="compositionally biased region" description="Gly residues" evidence="2">
    <location>
        <begin position="24"/>
        <end position="36"/>
    </location>
</feature>
<protein>
    <recommendedName>
        <fullName evidence="4">Copper amine oxidase-like N-terminal domain-containing protein</fullName>
    </recommendedName>
</protein>
<name>A0A8J8B150_9FIRM</name>
<reference evidence="5" key="1">
    <citation type="submission" date="2021-04" db="EMBL/GenBank/DDBJ databases">
        <title>Sinoanaerobacter chloroacetimidivorans sp. nov., an obligate anaerobic bacterium isolated from anaerobic sludge.</title>
        <authorList>
            <person name="Bao Y."/>
        </authorList>
    </citation>
    <scope>NUCLEOTIDE SEQUENCE</scope>
    <source>
        <strain evidence="5">BAD-6</strain>
    </source>
</reference>
<dbReference type="RefSeq" id="WP_227017531.1">
    <property type="nucleotide sequence ID" value="NZ_JAGSND010000003.1"/>
</dbReference>
<dbReference type="Proteomes" id="UP000675664">
    <property type="component" value="Unassembled WGS sequence"/>
</dbReference>
<keyword evidence="3" id="KW-0732">Signal</keyword>
<feature type="region of interest" description="Disordered" evidence="2">
    <location>
        <begin position="24"/>
        <end position="57"/>
    </location>
</feature>
<reference evidence="5" key="2">
    <citation type="submission" date="2021-04" db="EMBL/GenBank/DDBJ databases">
        <authorList>
            <person name="Liu J."/>
        </authorList>
    </citation>
    <scope>NUCLEOTIDE SEQUENCE</scope>
    <source>
        <strain evidence="5">BAD-6</strain>
    </source>
</reference>
<dbReference type="InterPro" id="IPR012854">
    <property type="entry name" value="Cu_amine_oxidase-like_N"/>
</dbReference>
<evidence type="ECO:0000313" key="6">
    <source>
        <dbReference type="Proteomes" id="UP000675664"/>
    </source>
</evidence>
<evidence type="ECO:0000256" key="3">
    <source>
        <dbReference type="SAM" id="SignalP"/>
    </source>
</evidence>